<accession>A0ABP1GF29</accession>
<sequence>MAQTDFQRRNVQYRIVIAPHTSTFKTGSTNHQCILSKAQQALAKSLVDQSCIILQLYFQKIVIVSQFLCSSAFLVDFVFANLVSVLQFLVVSMSSFFHLSFLLMRL</sequence>
<comment type="caution">
    <text evidence="2">The sequence shown here is derived from an EMBL/GenBank/DDBJ whole genome shotgun (WGS) entry which is preliminary data.</text>
</comment>
<keyword evidence="1" id="KW-0812">Transmembrane</keyword>
<gene>
    <name evidence="2" type="ORF">HINF_LOCUS667</name>
</gene>
<evidence type="ECO:0000313" key="2">
    <source>
        <dbReference type="EMBL" id="CAL5970727.1"/>
    </source>
</evidence>
<keyword evidence="1" id="KW-0472">Membrane</keyword>
<dbReference type="Proteomes" id="UP001642409">
    <property type="component" value="Unassembled WGS sequence"/>
</dbReference>
<organism evidence="2 3">
    <name type="scientific">Hexamita inflata</name>
    <dbReference type="NCBI Taxonomy" id="28002"/>
    <lineage>
        <taxon>Eukaryota</taxon>
        <taxon>Metamonada</taxon>
        <taxon>Diplomonadida</taxon>
        <taxon>Hexamitidae</taxon>
        <taxon>Hexamitinae</taxon>
        <taxon>Hexamita</taxon>
    </lineage>
</organism>
<name>A0ABP1GF29_9EUKA</name>
<protein>
    <submittedName>
        <fullName evidence="2">Hypothetical_protein</fullName>
    </submittedName>
</protein>
<proteinExistence type="predicted"/>
<keyword evidence="1" id="KW-1133">Transmembrane helix</keyword>
<dbReference type="EMBL" id="CAXDID020000001">
    <property type="protein sequence ID" value="CAL5970727.1"/>
    <property type="molecule type" value="Genomic_DNA"/>
</dbReference>
<keyword evidence="3" id="KW-1185">Reference proteome</keyword>
<reference evidence="2 3" key="1">
    <citation type="submission" date="2024-07" db="EMBL/GenBank/DDBJ databases">
        <authorList>
            <person name="Akdeniz Z."/>
        </authorList>
    </citation>
    <scope>NUCLEOTIDE SEQUENCE [LARGE SCALE GENOMIC DNA]</scope>
</reference>
<evidence type="ECO:0000256" key="1">
    <source>
        <dbReference type="SAM" id="Phobius"/>
    </source>
</evidence>
<feature type="transmembrane region" description="Helical" evidence="1">
    <location>
        <begin position="61"/>
        <end position="79"/>
    </location>
</feature>
<evidence type="ECO:0000313" key="3">
    <source>
        <dbReference type="Proteomes" id="UP001642409"/>
    </source>
</evidence>